<evidence type="ECO:0000313" key="2">
    <source>
        <dbReference type="Proteomes" id="UP000692954"/>
    </source>
</evidence>
<accession>A0A8S1N586</accession>
<dbReference type="Proteomes" id="UP000692954">
    <property type="component" value="Unassembled WGS sequence"/>
</dbReference>
<dbReference type="EMBL" id="CAJJDN010000052">
    <property type="protein sequence ID" value="CAD8087908.1"/>
    <property type="molecule type" value="Genomic_DNA"/>
</dbReference>
<sequence length="81" mass="9715">MINLMRKLIYIQLSPAFVETSYQSQIDLIKIFSKNLLSILHFIKDKLIVQIYKKRAKRIPQQLFSFQVIIQVLQEEVFNMQ</sequence>
<organism evidence="1 2">
    <name type="scientific">Paramecium sonneborni</name>
    <dbReference type="NCBI Taxonomy" id="65129"/>
    <lineage>
        <taxon>Eukaryota</taxon>
        <taxon>Sar</taxon>
        <taxon>Alveolata</taxon>
        <taxon>Ciliophora</taxon>
        <taxon>Intramacronucleata</taxon>
        <taxon>Oligohymenophorea</taxon>
        <taxon>Peniculida</taxon>
        <taxon>Parameciidae</taxon>
        <taxon>Paramecium</taxon>
    </lineage>
</organism>
<reference evidence="1" key="1">
    <citation type="submission" date="2021-01" db="EMBL/GenBank/DDBJ databases">
        <authorList>
            <consortium name="Genoscope - CEA"/>
            <person name="William W."/>
        </authorList>
    </citation>
    <scope>NUCLEOTIDE SEQUENCE</scope>
</reference>
<evidence type="ECO:0000313" key="1">
    <source>
        <dbReference type="EMBL" id="CAD8087908.1"/>
    </source>
</evidence>
<gene>
    <name evidence="1" type="ORF">PSON_ATCC_30995.1.T0520072</name>
</gene>
<keyword evidence="2" id="KW-1185">Reference proteome</keyword>
<name>A0A8S1N586_9CILI</name>
<proteinExistence type="predicted"/>
<dbReference type="AlphaFoldDB" id="A0A8S1N586"/>
<protein>
    <submittedName>
        <fullName evidence="1">Uncharacterized protein</fullName>
    </submittedName>
</protein>
<comment type="caution">
    <text evidence="1">The sequence shown here is derived from an EMBL/GenBank/DDBJ whole genome shotgun (WGS) entry which is preliminary data.</text>
</comment>